<keyword evidence="1" id="KW-0812">Transmembrane</keyword>
<keyword evidence="1" id="KW-1133">Transmembrane helix</keyword>
<feature type="transmembrane region" description="Helical" evidence="1">
    <location>
        <begin position="40"/>
        <end position="58"/>
    </location>
</feature>
<feature type="transmembrane region" description="Helical" evidence="1">
    <location>
        <begin position="15"/>
        <end position="33"/>
    </location>
</feature>
<protein>
    <submittedName>
        <fullName evidence="2">Uncharacterized protein</fullName>
    </submittedName>
</protein>
<evidence type="ECO:0000313" key="3">
    <source>
        <dbReference type="Proteomes" id="UP001445335"/>
    </source>
</evidence>
<organism evidence="2 3">
    <name type="scientific">Elliptochloris bilobata</name>
    <dbReference type="NCBI Taxonomy" id="381761"/>
    <lineage>
        <taxon>Eukaryota</taxon>
        <taxon>Viridiplantae</taxon>
        <taxon>Chlorophyta</taxon>
        <taxon>core chlorophytes</taxon>
        <taxon>Trebouxiophyceae</taxon>
        <taxon>Trebouxiophyceae incertae sedis</taxon>
        <taxon>Elliptochloris clade</taxon>
        <taxon>Elliptochloris</taxon>
    </lineage>
</organism>
<accession>A0AAW1RKD2</accession>
<dbReference type="EMBL" id="JALJOU010000033">
    <property type="protein sequence ID" value="KAK9834198.1"/>
    <property type="molecule type" value="Genomic_DNA"/>
</dbReference>
<dbReference type="Proteomes" id="UP001445335">
    <property type="component" value="Unassembled WGS sequence"/>
</dbReference>
<gene>
    <name evidence="2" type="ORF">WJX81_007639</name>
</gene>
<sequence>MLPPDWMDSVDPSVVLGWTFGILLTAVVAWHMFSGEPCSRAFLTMLGSMTVVYIVLFLPQLRSCLAFSPAADEDVWDSQDTCGEPGASSYVPPRPRAPVCGCSLRACEGAMPVDQRALHPLPPV</sequence>
<dbReference type="AlphaFoldDB" id="A0AAW1RKD2"/>
<keyword evidence="3" id="KW-1185">Reference proteome</keyword>
<evidence type="ECO:0000313" key="2">
    <source>
        <dbReference type="EMBL" id="KAK9834198.1"/>
    </source>
</evidence>
<name>A0AAW1RKD2_9CHLO</name>
<proteinExistence type="predicted"/>
<comment type="caution">
    <text evidence="2">The sequence shown here is derived from an EMBL/GenBank/DDBJ whole genome shotgun (WGS) entry which is preliminary data.</text>
</comment>
<keyword evidence="1" id="KW-0472">Membrane</keyword>
<reference evidence="2 3" key="1">
    <citation type="journal article" date="2024" name="Nat. Commun.">
        <title>Phylogenomics reveals the evolutionary origins of lichenization in chlorophyte algae.</title>
        <authorList>
            <person name="Puginier C."/>
            <person name="Libourel C."/>
            <person name="Otte J."/>
            <person name="Skaloud P."/>
            <person name="Haon M."/>
            <person name="Grisel S."/>
            <person name="Petersen M."/>
            <person name="Berrin J.G."/>
            <person name="Delaux P.M."/>
            <person name="Dal Grande F."/>
            <person name="Keller J."/>
        </authorList>
    </citation>
    <scope>NUCLEOTIDE SEQUENCE [LARGE SCALE GENOMIC DNA]</scope>
    <source>
        <strain evidence="2 3">SAG 245.80</strain>
    </source>
</reference>
<evidence type="ECO:0000256" key="1">
    <source>
        <dbReference type="SAM" id="Phobius"/>
    </source>
</evidence>